<organism evidence="2 3">
    <name type="scientific">Pseudomonas nitroreducens</name>
    <dbReference type="NCBI Taxonomy" id="46680"/>
    <lineage>
        <taxon>Bacteria</taxon>
        <taxon>Pseudomonadati</taxon>
        <taxon>Pseudomonadota</taxon>
        <taxon>Gammaproteobacteria</taxon>
        <taxon>Pseudomonadales</taxon>
        <taxon>Pseudomonadaceae</taxon>
        <taxon>Pseudomonas</taxon>
    </lineage>
</organism>
<name>A0A7W7KRG9_PSENT</name>
<proteinExistence type="predicted"/>
<dbReference type="PROSITE" id="PS51257">
    <property type="entry name" value="PROKAR_LIPOPROTEIN"/>
    <property type="match status" value="1"/>
</dbReference>
<feature type="signal peptide" evidence="1">
    <location>
        <begin position="1"/>
        <end position="21"/>
    </location>
</feature>
<sequence>MPPLRWRAVLLALATSLALGACSGNYKFNDKDYRPLGEPQTVNRRN</sequence>
<gene>
    <name evidence="2" type="ORF">HNP46_005836</name>
</gene>
<evidence type="ECO:0000313" key="2">
    <source>
        <dbReference type="EMBL" id="MBB4866928.1"/>
    </source>
</evidence>
<keyword evidence="1" id="KW-0732">Signal</keyword>
<accession>A0A7W7KRG9</accession>
<dbReference type="RefSeq" id="WP_184595954.1">
    <property type="nucleotide sequence ID" value="NZ_JACHLI010000033.1"/>
</dbReference>
<dbReference type="AlphaFoldDB" id="A0A7W7KRG9"/>
<dbReference type="Proteomes" id="UP000566995">
    <property type="component" value="Unassembled WGS sequence"/>
</dbReference>
<feature type="chain" id="PRO_5030758834" description="Type VI secretion protein" evidence="1">
    <location>
        <begin position="22"/>
        <end position="46"/>
    </location>
</feature>
<evidence type="ECO:0000313" key="3">
    <source>
        <dbReference type="Proteomes" id="UP000566995"/>
    </source>
</evidence>
<evidence type="ECO:0008006" key="4">
    <source>
        <dbReference type="Google" id="ProtNLM"/>
    </source>
</evidence>
<reference evidence="2 3" key="1">
    <citation type="submission" date="2020-08" db="EMBL/GenBank/DDBJ databases">
        <title>Functional genomics of gut bacteria from endangered species of beetles.</title>
        <authorList>
            <person name="Carlos-Shanley C."/>
        </authorList>
    </citation>
    <scope>NUCLEOTIDE SEQUENCE [LARGE SCALE GENOMIC DNA]</scope>
    <source>
        <strain evidence="2 3">S00179</strain>
    </source>
</reference>
<protein>
    <recommendedName>
        <fullName evidence="4">Type VI secretion protein</fullName>
    </recommendedName>
</protein>
<comment type="caution">
    <text evidence="2">The sequence shown here is derived from an EMBL/GenBank/DDBJ whole genome shotgun (WGS) entry which is preliminary data.</text>
</comment>
<dbReference type="EMBL" id="JACHLI010000033">
    <property type="protein sequence ID" value="MBB4866928.1"/>
    <property type="molecule type" value="Genomic_DNA"/>
</dbReference>
<evidence type="ECO:0000256" key="1">
    <source>
        <dbReference type="SAM" id="SignalP"/>
    </source>
</evidence>